<evidence type="ECO:0000313" key="3">
    <source>
        <dbReference type="Proteomes" id="UP000762676"/>
    </source>
</evidence>
<dbReference type="Pfam" id="PF08241">
    <property type="entry name" value="Methyltransf_11"/>
    <property type="match status" value="1"/>
</dbReference>
<dbReference type="PANTHER" id="PTHR45445:SF2">
    <property type="entry name" value="METHYLTRANSFERASE TYPE 11 DOMAIN-CONTAINING PROTEIN"/>
    <property type="match status" value="1"/>
</dbReference>
<dbReference type="InterPro" id="IPR027625">
    <property type="entry name" value="OvoA_Cterm"/>
</dbReference>
<dbReference type="SUPFAM" id="SSF53335">
    <property type="entry name" value="S-adenosyl-L-methionine-dependent methyltransferases"/>
    <property type="match status" value="1"/>
</dbReference>
<keyword evidence="2" id="KW-0808">Transferase</keyword>
<dbReference type="CDD" id="cd02440">
    <property type="entry name" value="AdoMet_MTases"/>
    <property type="match status" value="1"/>
</dbReference>
<sequence length="297" mass="32877">MAAIGGIDHKLIAVPVVAASLGLSAYALYRLHCANSKVAVPGSDVYESTKLLSEYLVFHFGTPEELIPYPFGPKDALDFPKRCAELCLKHFKPKDIGQSRALDIGCAVGRSTFELARGVNEVIGIDYSQSFIDAADILCHQGQMPYKLVQEGDIFSEAVATVPKDIDRTKVSFEQGDACALRSDLGTFDVVLAANLVCRLHHPKYFLDRLQQLLPKPGSILVLTGPYTWLHQFTDKSLWLGGYVDANGKAIKGFQGLQQELGAYFGLVEQVDMPFFIRETARKNQWTVAHATVWRRK</sequence>
<dbReference type="AlphaFoldDB" id="A0AAV4FYL3"/>
<dbReference type="Proteomes" id="UP000762676">
    <property type="component" value="Unassembled WGS sequence"/>
</dbReference>
<gene>
    <name evidence="2" type="ORF">ElyMa_002248500</name>
</gene>
<dbReference type="PANTHER" id="PTHR45445">
    <property type="match status" value="1"/>
</dbReference>
<feature type="domain" description="Methyltransferase type 11" evidence="1">
    <location>
        <begin position="102"/>
        <end position="221"/>
    </location>
</feature>
<evidence type="ECO:0000259" key="1">
    <source>
        <dbReference type="Pfam" id="PF08241"/>
    </source>
</evidence>
<keyword evidence="2" id="KW-0489">Methyltransferase</keyword>
<dbReference type="GO" id="GO:0032259">
    <property type="term" value="P:methylation"/>
    <property type="evidence" value="ECO:0007669"/>
    <property type="project" value="UniProtKB-KW"/>
</dbReference>
<comment type="caution">
    <text evidence="2">The sequence shown here is derived from an EMBL/GenBank/DDBJ whole genome shotgun (WGS) entry which is preliminary data.</text>
</comment>
<dbReference type="InterPro" id="IPR013216">
    <property type="entry name" value="Methyltransf_11"/>
</dbReference>
<evidence type="ECO:0000313" key="2">
    <source>
        <dbReference type="EMBL" id="GFR77845.1"/>
    </source>
</evidence>
<dbReference type="InterPro" id="IPR029063">
    <property type="entry name" value="SAM-dependent_MTases_sf"/>
</dbReference>
<dbReference type="NCBIfam" id="TIGR04345">
    <property type="entry name" value="ovoA_Cterm"/>
    <property type="match status" value="1"/>
</dbReference>
<accession>A0AAV4FYL3</accession>
<dbReference type="Gene3D" id="3.40.50.150">
    <property type="entry name" value="Vaccinia Virus protein VP39"/>
    <property type="match status" value="1"/>
</dbReference>
<protein>
    <submittedName>
        <fullName evidence="2">Type 11 methyltransferase</fullName>
    </submittedName>
</protein>
<keyword evidence="3" id="KW-1185">Reference proteome</keyword>
<dbReference type="EMBL" id="BMAT01004661">
    <property type="protein sequence ID" value="GFR77845.1"/>
    <property type="molecule type" value="Genomic_DNA"/>
</dbReference>
<name>A0AAV4FYL3_9GAST</name>
<reference evidence="2 3" key="1">
    <citation type="journal article" date="2021" name="Elife">
        <title>Chloroplast acquisition without the gene transfer in kleptoplastic sea slugs, Plakobranchus ocellatus.</title>
        <authorList>
            <person name="Maeda T."/>
            <person name="Takahashi S."/>
            <person name="Yoshida T."/>
            <person name="Shimamura S."/>
            <person name="Takaki Y."/>
            <person name="Nagai Y."/>
            <person name="Toyoda A."/>
            <person name="Suzuki Y."/>
            <person name="Arimoto A."/>
            <person name="Ishii H."/>
            <person name="Satoh N."/>
            <person name="Nishiyama T."/>
            <person name="Hasebe M."/>
            <person name="Maruyama T."/>
            <person name="Minagawa J."/>
            <person name="Obokata J."/>
            <person name="Shigenobu S."/>
        </authorList>
    </citation>
    <scope>NUCLEOTIDE SEQUENCE [LARGE SCALE GENOMIC DNA]</scope>
</reference>
<organism evidence="2 3">
    <name type="scientific">Elysia marginata</name>
    <dbReference type="NCBI Taxonomy" id="1093978"/>
    <lineage>
        <taxon>Eukaryota</taxon>
        <taxon>Metazoa</taxon>
        <taxon>Spiralia</taxon>
        <taxon>Lophotrochozoa</taxon>
        <taxon>Mollusca</taxon>
        <taxon>Gastropoda</taxon>
        <taxon>Heterobranchia</taxon>
        <taxon>Euthyneura</taxon>
        <taxon>Panpulmonata</taxon>
        <taxon>Sacoglossa</taxon>
        <taxon>Placobranchoidea</taxon>
        <taxon>Plakobranchidae</taxon>
        <taxon>Elysia</taxon>
    </lineage>
</organism>
<proteinExistence type="predicted"/>
<dbReference type="GO" id="GO:0008757">
    <property type="term" value="F:S-adenosylmethionine-dependent methyltransferase activity"/>
    <property type="evidence" value="ECO:0007669"/>
    <property type="project" value="InterPro"/>
</dbReference>